<reference evidence="10" key="2">
    <citation type="submission" date="2024-10" db="UniProtKB">
        <authorList>
            <consortium name="EnsemblProtists"/>
        </authorList>
    </citation>
    <scope>IDENTIFICATION</scope>
</reference>
<dbReference type="GO" id="GO:0015630">
    <property type="term" value="C:microtubule cytoskeleton"/>
    <property type="evidence" value="ECO:0007669"/>
    <property type="project" value="TreeGrafter"/>
</dbReference>
<evidence type="ECO:0000313" key="10">
    <source>
        <dbReference type="EnsemblProtists" id="EOD29423"/>
    </source>
</evidence>
<evidence type="ECO:0000256" key="7">
    <source>
        <dbReference type="ARBA" id="ARBA00023212"/>
    </source>
</evidence>
<keyword evidence="6" id="KW-0969">Cilium</keyword>
<dbReference type="PANTHER" id="PTHR19960">
    <property type="entry name" value="TEKTIN"/>
    <property type="match status" value="1"/>
</dbReference>
<reference evidence="11" key="1">
    <citation type="journal article" date="2013" name="Nature">
        <title>Pan genome of the phytoplankton Emiliania underpins its global distribution.</title>
        <authorList>
            <person name="Read B.A."/>
            <person name="Kegel J."/>
            <person name="Klute M.J."/>
            <person name="Kuo A."/>
            <person name="Lefebvre S.C."/>
            <person name="Maumus F."/>
            <person name="Mayer C."/>
            <person name="Miller J."/>
            <person name="Monier A."/>
            <person name="Salamov A."/>
            <person name="Young J."/>
            <person name="Aguilar M."/>
            <person name="Claverie J.M."/>
            <person name="Frickenhaus S."/>
            <person name="Gonzalez K."/>
            <person name="Herman E.K."/>
            <person name="Lin Y.C."/>
            <person name="Napier J."/>
            <person name="Ogata H."/>
            <person name="Sarno A.F."/>
            <person name="Shmutz J."/>
            <person name="Schroeder D."/>
            <person name="de Vargas C."/>
            <person name="Verret F."/>
            <person name="von Dassow P."/>
            <person name="Valentin K."/>
            <person name="Van de Peer Y."/>
            <person name="Wheeler G."/>
            <person name="Dacks J.B."/>
            <person name="Delwiche C.F."/>
            <person name="Dyhrman S.T."/>
            <person name="Glockner G."/>
            <person name="John U."/>
            <person name="Richards T."/>
            <person name="Worden A.Z."/>
            <person name="Zhang X."/>
            <person name="Grigoriev I.V."/>
            <person name="Allen A.E."/>
            <person name="Bidle K."/>
            <person name="Borodovsky M."/>
            <person name="Bowler C."/>
            <person name="Brownlee C."/>
            <person name="Cock J.M."/>
            <person name="Elias M."/>
            <person name="Gladyshev V.N."/>
            <person name="Groth M."/>
            <person name="Guda C."/>
            <person name="Hadaegh A."/>
            <person name="Iglesias-Rodriguez M.D."/>
            <person name="Jenkins J."/>
            <person name="Jones B.M."/>
            <person name="Lawson T."/>
            <person name="Leese F."/>
            <person name="Lindquist E."/>
            <person name="Lobanov A."/>
            <person name="Lomsadze A."/>
            <person name="Malik S.B."/>
            <person name="Marsh M.E."/>
            <person name="Mackinder L."/>
            <person name="Mock T."/>
            <person name="Mueller-Roeber B."/>
            <person name="Pagarete A."/>
            <person name="Parker M."/>
            <person name="Probert I."/>
            <person name="Quesneville H."/>
            <person name="Raines C."/>
            <person name="Rensing S.A."/>
            <person name="Riano-Pachon D.M."/>
            <person name="Richier S."/>
            <person name="Rokitta S."/>
            <person name="Shiraiwa Y."/>
            <person name="Soanes D.M."/>
            <person name="van der Giezen M."/>
            <person name="Wahlund T.M."/>
            <person name="Williams B."/>
            <person name="Wilson W."/>
            <person name="Wolfe G."/>
            <person name="Wurch L.L."/>
        </authorList>
    </citation>
    <scope>NUCLEOTIDE SEQUENCE</scope>
</reference>
<keyword evidence="4" id="KW-0282">Flagellum</keyword>
<accession>A0A0D3K0Y8</accession>
<organism evidence="10 11">
    <name type="scientific">Emiliania huxleyi (strain CCMP1516)</name>
    <dbReference type="NCBI Taxonomy" id="280463"/>
    <lineage>
        <taxon>Eukaryota</taxon>
        <taxon>Haptista</taxon>
        <taxon>Haptophyta</taxon>
        <taxon>Prymnesiophyceae</taxon>
        <taxon>Isochrysidales</taxon>
        <taxon>Noelaerhabdaceae</taxon>
        <taxon>Emiliania</taxon>
    </lineage>
</organism>
<keyword evidence="11" id="KW-1185">Reference proteome</keyword>
<dbReference type="KEGG" id="ehx:EMIHUDRAFT_204093"/>
<dbReference type="InterPro" id="IPR000435">
    <property type="entry name" value="Tektins"/>
</dbReference>
<evidence type="ECO:0008006" key="12">
    <source>
        <dbReference type="Google" id="ProtNLM"/>
    </source>
</evidence>
<dbReference type="RefSeq" id="XP_005781852.1">
    <property type="nucleotide sequence ID" value="XM_005781795.1"/>
</dbReference>
<dbReference type="InterPro" id="IPR048256">
    <property type="entry name" value="Tektin-like"/>
</dbReference>
<dbReference type="GO" id="GO:0060294">
    <property type="term" value="P:cilium movement involved in cell motility"/>
    <property type="evidence" value="ECO:0007669"/>
    <property type="project" value="InterPro"/>
</dbReference>
<evidence type="ECO:0000313" key="11">
    <source>
        <dbReference type="Proteomes" id="UP000013827"/>
    </source>
</evidence>
<sequence>MEREASRRAEITRQHAGSLARLREAISHLGRPEHLGRLSAEGEAIEQRKASAAAAVEEKEAAIAVAKERLATRSERPDRERVHDEAQSALQNELRVLCSAAQELTHSICKCDDDLARVEAAKAKVTDDHARKLASLELESALFDSSKGSTTGW</sequence>
<evidence type="ECO:0000256" key="1">
    <source>
        <dbReference type="ARBA" id="ARBA00004611"/>
    </source>
</evidence>
<feature type="region of interest" description="Disordered" evidence="9">
    <location>
        <begin position="68"/>
        <end position="87"/>
    </location>
</feature>
<dbReference type="EnsemblProtists" id="EOD29423">
    <property type="protein sequence ID" value="EOD29423"/>
    <property type="gene ID" value="EMIHUDRAFT_204093"/>
</dbReference>
<dbReference type="GO" id="GO:0005634">
    <property type="term" value="C:nucleus"/>
    <property type="evidence" value="ECO:0007669"/>
    <property type="project" value="TreeGrafter"/>
</dbReference>
<comment type="subcellular location">
    <subcellularLocation>
        <location evidence="1">Cytoplasm</location>
        <location evidence="1">Cytoskeleton</location>
        <location evidence="1">Flagellum axoneme</location>
    </subcellularLocation>
</comment>
<keyword evidence="7" id="KW-0206">Cytoskeleton</keyword>
<evidence type="ECO:0000256" key="4">
    <source>
        <dbReference type="ARBA" id="ARBA00022846"/>
    </source>
</evidence>
<feature type="compositionally biased region" description="Basic and acidic residues" evidence="9">
    <location>
        <begin position="68"/>
        <end position="86"/>
    </location>
</feature>
<evidence type="ECO:0000256" key="5">
    <source>
        <dbReference type="ARBA" id="ARBA00023054"/>
    </source>
</evidence>
<name>A0A0D3K0Y8_EMIH1</name>
<keyword evidence="5" id="KW-0175">Coiled coil</keyword>
<dbReference type="GO" id="GO:0060271">
    <property type="term" value="P:cilium assembly"/>
    <property type="evidence" value="ECO:0007669"/>
    <property type="project" value="TreeGrafter"/>
</dbReference>
<dbReference type="PANTHER" id="PTHR19960:SF25">
    <property type="entry name" value="TEKTIN-1"/>
    <property type="match status" value="1"/>
</dbReference>
<keyword evidence="3" id="KW-0963">Cytoplasm</keyword>
<keyword evidence="8" id="KW-0966">Cell projection</keyword>
<evidence type="ECO:0000256" key="8">
    <source>
        <dbReference type="ARBA" id="ARBA00023273"/>
    </source>
</evidence>
<dbReference type="GO" id="GO:0005929">
    <property type="term" value="C:cilium"/>
    <property type="evidence" value="ECO:0007669"/>
    <property type="project" value="UniProtKB-ARBA"/>
</dbReference>
<evidence type="ECO:0000256" key="2">
    <source>
        <dbReference type="ARBA" id="ARBA00007209"/>
    </source>
</evidence>
<dbReference type="GO" id="GO:0005737">
    <property type="term" value="C:cytoplasm"/>
    <property type="evidence" value="ECO:0007669"/>
    <property type="project" value="UniProtKB-ARBA"/>
</dbReference>
<dbReference type="PaxDb" id="2903-EOD29423"/>
<dbReference type="GeneID" id="19046772"/>
<comment type="similarity">
    <text evidence="2">Belongs to the tektin family.</text>
</comment>
<dbReference type="AlphaFoldDB" id="A0A0D3K0Y8"/>
<evidence type="ECO:0000256" key="9">
    <source>
        <dbReference type="SAM" id="MobiDB-lite"/>
    </source>
</evidence>
<protein>
    <recommendedName>
        <fullName evidence="12">Tubulin-specific chaperone A</fullName>
    </recommendedName>
</protein>
<evidence type="ECO:0000256" key="6">
    <source>
        <dbReference type="ARBA" id="ARBA00023069"/>
    </source>
</evidence>
<dbReference type="Pfam" id="PF03148">
    <property type="entry name" value="Tektin"/>
    <property type="match status" value="1"/>
</dbReference>
<dbReference type="Proteomes" id="UP000013827">
    <property type="component" value="Unassembled WGS sequence"/>
</dbReference>
<dbReference type="HOGENOM" id="CLU_1716694_0_0_1"/>
<proteinExistence type="inferred from homology"/>
<evidence type="ECO:0000256" key="3">
    <source>
        <dbReference type="ARBA" id="ARBA00022490"/>
    </source>
</evidence>